<reference evidence="4" key="1">
    <citation type="journal article" date="2019" name="Int. J. Syst. Evol. Microbiol.">
        <title>The Global Catalogue of Microorganisms (GCM) 10K type strain sequencing project: providing services to taxonomists for standard genome sequencing and annotation.</title>
        <authorList>
            <consortium name="The Broad Institute Genomics Platform"/>
            <consortium name="The Broad Institute Genome Sequencing Center for Infectious Disease"/>
            <person name="Wu L."/>
            <person name="Ma J."/>
        </authorList>
    </citation>
    <scope>NUCLEOTIDE SEQUENCE [LARGE SCALE GENOMIC DNA]</scope>
    <source>
        <strain evidence="4">CCUG 62981</strain>
    </source>
</reference>
<keyword evidence="4" id="KW-1185">Reference proteome</keyword>
<dbReference type="InterPro" id="IPR007492">
    <property type="entry name" value="LytTR_DNA-bd_dom"/>
</dbReference>
<feature type="transmembrane region" description="Helical" evidence="1">
    <location>
        <begin position="20"/>
        <end position="39"/>
    </location>
</feature>
<evidence type="ECO:0000313" key="4">
    <source>
        <dbReference type="Proteomes" id="UP001596024"/>
    </source>
</evidence>
<dbReference type="PROSITE" id="PS50930">
    <property type="entry name" value="HTH_LYTTR"/>
    <property type="match status" value="1"/>
</dbReference>
<dbReference type="SMART" id="SM00850">
    <property type="entry name" value="LytTR"/>
    <property type="match status" value="1"/>
</dbReference>
<dbReference type="Proteomes" id="UP001596024">
    <property type="component" value="Unassembled WGS sequence"/>
</dbReference>
<feature type="domain" description="HTH LytTR-type" evidence="2">
    <location>
        <begin position="180"/>
        <end position="283"/>
    </location>
</feature>
<dbReference type="PANTHER" id="PTHR37299:SF1">
    <property type="entry name" value="STAGE 0 SPORULATION PROTEIN A HOMOLOG"/>
    <property type="match status" value="1"/>
</dbReference>
<proteinExistence type="predicted"/>
<dbReference type="Pfam" id="PF04397">
    <property type="entry name" value="LytTR"/>
    <property type="match status" value="1"/>
</dbReference>
<name>A0ABV9NCY1_9PROT</name>
<dbReference type="Gene3D" id="2.40.50.1020">
    <property type="entry name" value="LytTr DNA-binding domain"/>
    <property type="match status" value="1"/>
</dbReference>
<evidence type="ECO:0000256" key="1">
    <source>
        <dbReference type="SAM" id="Phobius"/>
    </source>
</evidence>
<protein>
    <submittedName>
        <fullName evidence="3">LytTR family DNA-binding domain-containing protein</fullName>
    </submittedName>
</protein>
<dbReference type="InterPro" id="IPR012379">
    <property type="entry name" value="LytTR_MHYE"/>
</dbReference>
<dbReference type="EMBL" id="JBHSGQ010000005">
    <property type="protein sequence ID" value="MFC4725781.1"/>
    <property type="molecule type" value="Genomic_DNA"/>
</dbReference>
<keyword evidence="1" id="KW-1133">Transmembrane helix</keyword>
<evidence type="ECO:0000259" key="2">
    <source>
        <dbReference type="PROSITE" id="PS50930"/>
    </source>
</evidence>
<feature type="transmembrane region" description="Helical" evidence="1">
    <location>
        <begin position="59"/>
        <end position="78"/>
    </location>
</feature>
<feature type="transmembrane region" description="Helical" evidence="1">
    <location>
        <begin position="90"/>
        <end position="110"/>
    </location>
</feature>
<dbReference type="PANTHER" id="PTHR37299">
    <property type="entry name" value="TRANSCRIPTIONAL REGULATOR-RELATED"/>
    <property type="match status" value="1"/>
</dbReference>
<dbReference type="PIRSF" id="PIRSF031767">
    <property type="entry name" value="MHYE_LytTR"/>
    <property type="match status" value="1"/>
</dbReference>
<dbReference type="RefSeq" id="WP_382436882.1">
    <property type="nucleotide sequence ID" value="NZ_JBHSGQ010000005.1"/>
</dbReference>
<dbReference type="GO" id="GO:0003677">
    <property type="term" value="F:DNA binding"/>
    <property type="evidence" value="ECO:0007669"/>
    <property type="project" value="UniProtKB-KW"/>
</dbReference>
<keyword evidence="1" id="KW-0812">Transmembrane</keyword>
<organism evidence="3 4">
    <name type="scientific">Glycocaulis abyssi</name>
    <dbReference type="NCBI Taxonomy" id="1433403"/>
    <lineage>
        <taxon>Bacteria</taxon>
        <taxon>Pseudomonadati</taxon>
        <taxon>Pseudomonadota</taxon>
        <taxon>Alphaproteobacteria</taxon>
        <taxon>Maricaulales</taxon>
        <taxon>Maricaulaceae</taxon>
        <taxon>Glycocaulis</taxon>
    </lineage>
</organism>
<sequence length="283" mass="30452">MTAHNTPLDPQRRAERRAGLQAGLIFAAFASASVVVNALSINSELARGAAVFNPAQAWLLELTSLVVLLALVPAVIALDRRIPLALGWRVALPLHLIAALAFTTAHVWGMMLLRELLWPAVIGGSYTYFDLLVRDFIYEARKDFLTYATLVLVIRLARRIEDYRLELAEGHARAKGEALIVLKCGGRELRLPAAEIISAEAAGNYVEVSTPTGSHLARITLGGLETLLKEAGADPVRVHRSCLVARPAVREIIPGDSGDAVAVLSSGARIPVSRRYRSGLSGG</sequence>
<evidence type="ECO:0000313" key="3">
    <source>
        <dbReference type="EMBL" id="MFC4725781.1"/>
    </source>
</evidence>
<keyword evidence="3" id="KW-0238">DNA-binding</keyword>
<keyword evidence="1" id="KW-0472">Membrane</keyword>
<comment type="caution">
    <text evidence="3">The sequence shown here is derived from an EMBL/GenBank/DDBJ whole genome shotgun (WGS) entry which is preliminary data.</text>
</comment>
<gene>
    <name evidence="3" type="ORF">ACFPB0_10805</name>
</gene>
<dbReference type="InterPro" id="IPR046947">
    <property type="entry name" value="LytR-like"/>
</dbReference>
<accession>A0ABV9NCY1</accession>